<evidence type="ECO:0000313" key="1">
    <source>
        <dbReference type="EMBL" id="EEP78703.1"/>
    </source>
</evidence>
<dbReference type="SFLD" id="SFLDG01129">
    <property type="entry name" value="C1.5:_HAD__Beta-PGM__Phosphata"/>
    <property type="match status" value="1"/>
</dbReference>
<dbReference type="KEGG" id="ure:UREG_03549"/>
<keyword evidence="2" id="KW-1185">Reference proteome</keyword>
<dbReference type="VEuPathDB" id="FungiDB:UREG_03549"/>
<dbReference type="RefSeq" id="XP_002544032.1">
    <property type="nucleotide sequence ID" value="XM_002543986.1"/>
</dbReference>
<dbReference type="GeneID" id="8437451"/>
<dbReference type="InterPro" id="IPR023198">
    <property type="entry name" value="PGP-like_dom2"/>
</dbReference>
<dbReference type="STRING" id="336963.C4JR67"/>
<dbReference type="OrthoDB" id="47007at2759"/>
<protein>
    <recommendedName>
        <fullName evidence="3">Phosphoglycolate phosphatase</fullName>
    </recommendedName>
</protein>
<dbReference type="EMBL" id="CH476616">
    <property type="protein sequence ID" value="EEP78703.1"/>
    <property type="molecule type" value="Genomic_DNA"/>
</dbReference>
<name>C4JR67_UNCRE</name>
<dbReference type="Gene3D" id="1.10.150.240">
    <property type="entry name" value="Putative phosphatase, domain 2"/>
    <property type="match status" value="1"/>
</dbReference>
<gene>
    <name evidence="1" type="ORF">UREG_03549</name>
</gene>
<dbReference type="InterPro" id="IPR023214">
    <property type="entry name" value="HAD_sf"/>
</dbReference>
<dbReference type="GO" id="GO:0006281">
    <property type="term" value="P:DNA repair"/>
    <property type="evidence" value="ECO:0007669"/>
    <property type="project" value="TreeGrafter"/>
</dbReference>
<dbReference type="Gene3D" id="3.40.50.1000">
    <property type="entry name" value="HAD superfamily/HAD-like"/>
    <property type="match status" value="1"/>
</dbReference>
<evidence type="ECO:0008006" key="3">
    <source>
        <dbReference type="Google" id="ProtNLM"/>
    </source>
</evidence>
<organism evidence="1 2">
    <name type="scientific">Uncinocarpus reesii (strain UAMH 1704)</name>
    <dbReference type="NCBI Taxonomy" id="336963"/>
    <lineage>
        <taxon>Eukaryota</taxon>
        <taxon>Fungi</taxon>
        <taxon>Dikarya</taxon>
        <taxon>Ascomycota</taxon>
        <taxon>Pezizomycotina</taxon>
        <taxon>Eurotiomycetes</taxon>
        <taxon>Eurotiomycetidae</taxon>
        <taxon>Onygenales</taxon>
        <taxon>Onygenaceae</taxon>
        <taxon>Uncinocarpus</taxon>
    </lineage>
</organism>
<dbReference type="Pfam" id="PF13419">
    <property type="entry name" value="HAD_2"/>
    <property type="match status" value="1"/>
</dbReference>
<dbReference type="eggNOG" id="ENOG502SJGU">
    <property type="taxonomic scope" value="Eukaryota"/>
</dbReference>
<dbReference type="InParanoid" id="C4JR67"/>
<reference evidence="2" key="1">
    <citation type="journal article" date="2009" name="Genome Res.">
        <title>Comparative genomic analyses of the human fungal pathogens Coccidioides and their relatives.</title>
        <authorList>
            <person name="Sharpton T.J."/>
            <person name="Stajich J.E."/>
            <person name="Rounsley S.D."/>
            <person name="Gardner M.J."/>
            <person name="Wortman J.R."/>
            <person name="Jordar V.S."/>
            <person name="Maiti R."/>
            <person name="Kodira C.D."/>
            <person name="Neafsey D.E."/>
            <person name="Zeng Q."/>
            <person name="Hung C.-Y."/>
            <person name="McMahan C."/>
            <person name="Muszewska A."/>
            <person name="Grynberg M."/>
            <person name="Mandel M.A."/>
            <person name="Kellner E.M."/>
            <person name="Barker B.M."/>
            <person name="Galgiani J.N."/>
            <person name="Orbach M.J."/>
            <person name="Kirkland T.N."/>
            <person name="Cole G.T."/>
            <person name="Henn M.R."/>
            <person name="Birren B.W."/>
            <person name="Taylor J.W."/>
        </authorList>
    </citation>
    <scope>NUCLEOTIDE SEQUENCE [LARGE SCALE GENOMIC DNA]</scope>
    <source>
        <strain evidence="2">UAMH 1704</strain>
    </source>
</reference>
<dbReference type="Proteomes" id="UP000002058">
    <property type="component" value="Unassembled WGS sequence"/>
</dbReference>
<dbReference type="OMA" id="CWCRYGY"/>
<dbReference type="HOGENOM" id="CLU_045011_19_1_1"/>
<dbReference type="SFLD" id="SFLDS00003">
    <property type="entry name" value="Haloacid_Dehalogenase"/>
    <property type="match status" value="1"/>
</dbReference>
<dbReference type="GO" id="GO:0008967">
    <property type="term" value="F:phosphoglycolate phosphatase activity"/>
    <property type="evidence" value="ECO:0007669"/>
    <property type="project" value="TreeGrafter"/>
</dbReference>
<evidence type="ECO:0000313" key="2">
    <source>
        <dbReference type="Proteomes" id="UP000002058"/>
    </source>
</evidence>
<dbReference type="SUPFAM" id="SSF56784">
    <property type="entry name" value="HAD-like"/>
    <property type="match status" value="1"/>
</dbReference>
<dbReference type="AlphaFoldDB" id="C4JR67"/>
<dbReference type="InterPro" id="IPR041492">
    <property type="entry name" value="HAD_2"/>
</dbReference>
<dbReference type="PANTHER" id="PTHR43434:SF1">
    <property type="entry name" value="PHOSPHOGLYCOLATE PHOSPHATASE"/>
    <property type="match status" value="1"/>
</dbReference>
<dbReference type="PANTHER" id="PTHR43434">
    <property type="entry name" value="PHOSPHOGLYCOLATE PHOSPHATASE"/>
    <property type="match status" value="1"/>
</dbReference>
<dbReference type="InterPro" id="IPR050155">
    <property type="entry name" value="HAD-like_hydrolase_sf"/>
</dbReference>
<accession>C4JR67</accession>
<proteinExistence type="predicted"/>
<sequence length="231" mass="25041">MTSLVIFDFDGTLFDTHGSIEHSIKLTFADLLPSHVPPQSEIHRLISSGAGLSDTFRALHPDAAAFTASETKWIDKYRELYAVHGQLLIKAFPGAKSLLEELKAHHIPTAIISNKGVTAVQTALDRNGLGECVPEDLIIGDKTPGALRKPDPSSFAHVLVPALKARGITDVRPGQVLVVGDTVADIQFAKNIEGRACWCRYGYGDREACEAMKPDFVVDSLDQVVAIVKDN</sequence>
<dbReference type="InterPro" id="IPR036412">
    <property type="entry name" value="HAD-like_sf"/>
</dbReference>